<organism evidence="1 2">
    <name type="scientific">Marinobacter daepoensis</name>
    <dbReference type="NCBI Taxonomy" id="262077"/>
    <lineage>
        <taxon>Bacteria</taxon>
        <taxon>Pseudomonadati</taxon>
        <taxon>Pseudomonadota</taxon>
        <taxon>Gammaproteobacteria</taxon>
        <taxon>Pseudomonadales</taxon>
        <taxon>Marinobacteraceae</taxon>
        <taxon>Marinobacter</taxon>
    </lineage>
</organism>
<proteinExistence type="predicted"/>
<dbReference type="RefSeq" id="WP_206557191.1">
    <property type="nucleotide sequence ID" value="NZ_JAFKDB010000008.1"/>
</dbReference>
<evidence type="ECO:0000313" key="1">
    <source>
        <dbReference type="EMBL" id="MBN7769803.1"/>
    </source>
</evidence>
<accession>A0ABS3BD94</accession>
<dbReference type="EMBL" id="JAFKDB010000008">
    <property type="protein sequence ID" value="MBN7769803.1"/>
    <property type="molecule type" value="Genomic_DNA"/>
</dbReference>
<dbReference type="Proteomes" id="UP000664344">
    <property type="component" value="Unassembled WGS sequence"/>
</dbReference>
<evidence type="ECO:0000313" key="2">
    <source>
        <dbReference type="Proteomes" id="UP000664344"/>
    </source>
</evidence>
<name>A0ABS3BD94_9GAMM</name>
<gene>
    <name evidence="1" type="ORF">JYP53_07815</name>
</gene>
<keyword evidence="2" id="KW-1185">Reference proteome</keyword>
<sequence length="125" mass="14055">MEFESSLFEWINESLANGVPSDVKAFSFNLYQTRSHFGLELIGASEFDEADPDWACEEVFEPAQRQLEIPLAYSGNTWEQCLENIRSAVSRYLQTSEPGADVLRRARGVAIGFVDGELDILACDR</sequence>
<comment type="caution">
    <text evidence="1">The sequence shown here is derived from an EMBL/GenBank/DDBJ whole genome shotgun (WGS) entry which is preliminary data.</text>
</comment>
<protein>
    <submittedName>
        <fullName evidence="1">Uncharacterized protein</fullName>
    </submittedName>
</protein>
<reference evidence="1 2" key="1">
    <citation type="submission" date="2021-02" db="EMBL/GenBank/DDBJ databases">
        <title>PHA producing bacteria isolated from coastal sediment in Guangdong, Shenzhen.</title>
        <authorList>
            <person name="Zheng W."/>
            <person name="Yu S."/>
            <person name="Huang Y."/>
        </authorList>
    </citation>
    <scope>NUCLEOTIDE SEQUENCE [LARGE SCALE GENOMIC DNA]</scope>
    <source>
        <strain evidence="1 2">TN21-5</strain>
    </source>
</reference>